<evidence type="ECO:0000259" key="3">
    <source>
        <dbReference type="PROSITE" id="PS50887"/>
    </source>
</evidence>
<dbReference type="SUPFAM" id="SSF55073">
    <property type="entry name" value="Nucleotide cyclase"/>
    <property type="match status" value="1"/>
</dbReference>
<dbReference type="Pfam" id="PF00990">
    <property type="entry name" value="GGDEF"/>
    <property type="match status" value="1"/>
</dbReference>
<keyword evidence="2" id="KW-0812">Transmembrane</keyword>
<dbReference type="SMART" id="SM00267">
    <property type="entry name" value="GGDEF"/>
    <property type="match status" value="1"/>
</dbReference>
<evidence type="ECO:0000313" key="4">
    <source>
        <dbReference type="EMBL" id="PHV66544.1"/>
    </source>
</evidence>
<dbReference type="Gene3D" id="3.30.70.270">
    <property type="match status" value="1"/>
</dbReference>
<dbReference type="EMBL" id="PEBD01000008">
    <property type="protein sequence ID" value="PHV66544.1"/>
    <property type="molecule type" value="Genomic_DNA"/>
</dbReference>
<feature type="transmembrane region" description="Helical" evidence="2">
    <location>
        <begin position="138"/>
        <end position="157"/>
    </location>
</feature>
<feature type="domain" description="GGDEF" evidence="3">
    <location>
        <begin position="226"/>
        <end position="363"/>
    </location>
</feature>
<keyword evidence="2" id="KW-0472">Membrane</keyword>
<accession>A0A2G3PL71</accession>
<dbReference type="PANTHER" id="PTHR45138:SF9">
    <property type="entry name" value="DIGUANYLATE CYCLASE DGCM-RELATED"/>
    <property type="match status" value="1"/>
</dbReference>
<feature type="transmembrane region" description="Helical" evidence="2">
    <location>
        <begin position="59"/>
        <end position="80"/>
    </location>
</feature>
<dbReference type="RefSeq" id="WP_099382582.1">
    <property type="nucleotide sequence ID" value="NZ_PEBD01000008.1"/>
</dbReference>
<gene>
    <name evidence="4" type="ORF">CSW57_09510</name>
</gene>
<dbReference type="Proteomes" id="UP000225108">
    <property type="component" value="Unassembled WGS sequence"/>
</dbReference>
<keyword evidence="2" id="KW-1133">Transmembrane helix</keyword>
<name>A0A2G3PL71_WILMA</name>
<feature type="compositionally biased region" description="Basic and acidic residues" evidence="1">
    <location>
        <begin position="365"/>
        <end position="378"/>
    </location>
</feature>
<organism evidence="4 5">
    <name type="scientific">Williamsia marianensis</name>
    <dbReference type="NCBI Taxonomy" id="85044"/>
    <lineage>
        <taxon>Bacteria</taxon>
        <taxon>Bacillati</taxon>
        <taxon>Actinomycetota</taxon>
        <taxon>Actinomycetes</taxon>
        <taxon>Mycobacteriales</taxon>
        <taxon>Nocardiaceae</taxon>
        <taxon>Williamsia</taxon>
    </lineage>
</organism>
<dbReference type="PROSITE" id="PS50887">
    <property type="entry name" value="GGDEF"/>
    <property type="match status" value="1"/>
</dbReference>
<dbReference type="InterPro" id="IPR029787">
    <property type="entry name" value="Nucleotide_cyclase"/>
</dbReference>
<dbReference type="InterPro" id="IPR050469">
    <property type="entry name" value="Diguanylate_Cyclase"/>
</dbReference>
<dbReference type="CDD" id="cd01949">
    <property type="entry name" value="GGDEF"/>
    <property type="match status" value="1"/>
</dbReference>
<protein>
    <recommendedName>
        <fullName evidence="3">GGDEF domain-containing protein</fullName>
    </recommendedName>
</protein>
<comment type="caution">
    <text evidence="4">The sequence shown here is derived from an EMBL/GenBank/DDBJ whole genome shotgun (WGS) entry which is preliminary data.</text>
</comment>
<evidence type="ECO:0000313" key="5">
    <source>
        <dbReference type="Proteomes" id="UP000225108"/>
    </source>
</evidence>
<feature type="transmembrane region" description="Helical" evidence="2">
    <location>
        <begin position="34"/>
        <end position="53"/>
    </location>
</feature>
<proteinExistence type="predicted"/>
<dbReference type="InterPro" id="IPR000160">
    <property type="entry name" value="GGDEF_dom"/>
</dbReference>
<dbReference type="AlphaFoldDB" id="A0A2G3PL71"/>
<feature type="region of interest" description="Disordered" evidence="1">
    <location>
        <begin position="357"/>
        <end position="378"/>
    </location>
</feature>
<evidence type="ECO:0000256" key="1">
    <source>
        <dbReference type="SAM" id="MobiDB-lite"/>
    </source>
</evidence>
<reference evidence="4 5" key="1">
    <citation type="submission" date="2017-10" db="EMBL/GenBank/DDBJ databases">
        <title>The draft genome sequence of Williamsia sp. BULT 1.1 isolated from the semi-arid grassland soils from South Africa.</title>
        <authorList>
            <person name="Kabwe M.H."/>
            <person name="Govender N."/>
            <person name="Mutseka Lunga P."/>
            <person name="Vikram S."/>
            <person name="Makhalanyane T.P."/>
        </authorList>
    </citation>
    <scope>NUCLEOTIDE SEQUENCE [LARGE SCALE GENOMIC DNA]</scope>
    <source>
        <strain evidence="4 5">BULT 1.1</strain>
    </source>
</reference>
<dbReference type="InterPro" id="IPR043128">
    <property type="entry name" value="Rev_trsase/Diguanyl_cyclase"/>
</dbReference>
<evidence type="ECO:0000256" key="2">
    <source>
        <dbReference type="SAM" id="Phobius"/>
    </source>
</evidence>
<dbReference type="PANTHER" id="PTHR45138">
    <property type="entry name" value="REGULATORY COMPONENTS OF SENSORY TRANSDUCTION SYSTEM"/>
    <property type="match status" value="1"/>
</dbReference>
<sequence length="378" mass="40716">MHFIRRWWRQPFDYQWTLNYHRSRGSLVVNRQAVGMWSFFYGVAALLSLGSPAGPRETIAAQGAVAVAAVSSMVVGLAWLRGPWPSRRGAQLFLVYSDLGVAVVLFTFTDPFIAMTGCVLFAVTAAHISAFHSPRWLAAHLVFATSTTVALYLKVLVTPGQDLFIASALLAVLLSVLLSAPIMLQSGLLNLGHDASDAFRDHLTQLRNRRGLEVDFPQLRFDGPRTLLAVLMLDIDGFKTVNDQHGHHAGDTVLELAASRLSATAGPAALVARVGGEEFAVAVTGSAEQLVDLAERLRIVLRNPHDAYPITVSIGVAVAAHCTTKSGRLRPTIALLSELAPSADAAMYQSKKRGGDAVTFAPPAVEHDLPPKSAEVDR</sequence>
<feature type="transmembrane region" description="Helical" evidence="2">
    <location>
        <begin position="163"/>
        <end position="184"/>
    </location>
</feature>
<dbReference type="GO" id="GO:0052621">
    <property type="term" value="F:diguanylate cyclase activity"/>
    <property type="evidence" value="ECO:0007669"/>
    <property type="project" value="TreeGrafter"/>
</dbReference>
<dbReference type="NCBIfam" id="TIGR00254">
    <property type="entry name" value="GGDEF"/>
    <property type="match status" value="1"/>
</dbReference>